<gene>
    <name evidence="2" type="ORF">GCM10007160_42980</name>
</gene>
<proteinExistence type="predicted"/>
<comment type="caution">
    <text evidence="2">The sequence shown here is derived from an EMBL/GenBank/DDBJ whole genome shotgun (WGS) entry which is preliminary data.</text>
</comment>
<dbReference type="Pfam" id="PF13643">
    <property type="entry name" value="DUF4145"/>
    <property type="match status" value="1"/>
</dbReference>
<evidence type="ECO:0000313" key="3">
    <source>
        <dbReference type="Proteomes" id="UP000653056"/>
    </source>
</evidence>
<reference evidence="3" key="1">
    <citation type="journal article" date="2019" name="Int. J. Syst. Evol. Microbiol.">
        <title>The Global Catalogue of Microorganisms (GCM) 10K type strain sequencing project: providing services to taxonomists for standard genome sequencing and annotation.</title>
        <authorList>
            <consortium name="The Broad Institute Genomics Platform"/>
            <consortium name="The Broad Institute Genome Sequencing Center for Infectious Disease"/>
            <person name="Wu L."/>
            <person name="Ma J."/>
        </authorList>
    </citation>
    <scope>NUCLEOTIDE SEQUENCE [LARGE SCALE GENOMIC DNA]</scope>
    <source>
        <strain evidence="3">KCTC 22228</strain>
    </source>
</reference>
<feature type="domain" description="DUF4145" evidence="1">
    <location>
        <begin position="105"/>
        <end position="191"/>
    </location>
</feature>
<name>A0ABQ2ZEL5_9GAMM</name>
<dbReference type="RefSeq" id="WP_189472973.1">
    <property type="nucleotide sequence ID" value="NZ_BMXS01000043.1"/>
</dbReference>
<sequence length="216" mass="23965">MNKEKIHCSRCLGTTTHSVEFETNTESHDDLDDLGRAIASSGVVYTVLKCDGCEHIVFRRRFWHTDMEPGESWECHTSWHPPLVSRQLPPWHRSLPATEERLLGEIYRALHGEAFTLAMMGLRALLDVYMVGKVGDQGGFTSKLKKLAEHGYLSAAQLELVEPAIEAGSAAAHRGFHPEPDAVVAVLELVELLLHQDLLGSKLKGAVDAVPPRKKK</sequence>
<accession>A0ABQ2ZEL5</accession>
<dbReference type="Proteomes" id="UP000653056">
    <property type="component" value="Unassembled WGS sequence"/>
</dbReference>
<dbReference type="EMBL" id="BMXS01000043">
    <property type="protein sequence ID" value="GGY11351.1"/>
    <property type="molecule type" value="Genomic_DNA"/>
</dbReference>
<evidence type="ECO:0000259" key="1">
    <source>
        <dbReference type="Pfam" id="PF13643"/>
    </source>
</evidence>
<dbReference type="InterPro" id="IPR025285">
    <property type="entry name" value="DUF4145"/>
</dbReference>
<organism evidence="2 3">
    <name type="scientific">Litchfieldella qijiaojingensis</name>
    <dbReference type="NCBI Taxonomy" id="980347"/>
    <lineage>
        <taxon>Bacteria</taxon>
        <taxon>Pseudomonadati</taxon>
        <taxon>Pseudomonadota</taxon>
        <taxon>Gammaproteobacteria</taxon>
        <taxon>Oceanospirillales</taxon>
        <taxon>Halomonadaceae</taxon>
        <taxon>Litchfieldella</taxon>
    </lineage>
</organism>
<protein>
    <recommendedName>
        <fullName evidence="1">DUF4145 domain-containing protein</fullName>
    </recommendedName>
</protein>
<keyword evidence="3" id="KW-1185">Reference proteome</keyword>
<evidence type="ECO:0000313" key="2">
    <source>
        <dbReference type="EMBL" id="GGY11351.1"/>
    </source>
</evidence>